<gene>
    <name evidence="2" type="ORF">Scep_030440</name>
</gene>
<evidence type="ECO:0000313" key="2">
    <source>
        <dbReference type="EMBL" id="KAK9083969.1"/>
    </source>
</evidence>
<evidence type="ECO:0000313" key="3">
    <source>
        <dbReference type="Proteomes" id="UP001419268"/>
    </source>
</evidence>
<name>A0AAP0HEC7_9MAGN</name>
<dbReference type="Proteomes" id="UP001419268">
    <property type="component" value="Unassembled WGS sequence"/>
</dbReference>
<keyword evidence="3" id="KW-1185">Reference proteome</keyword>
<sequence>MWGRGENGGNPRRRKKKRASDARHDGVAFTRGDQRRRRRRPRATAPEDNRACWRRATAVSSACVARGMRERPTSLNYSCREDPIENMISEPKIQPEFERRHLG</sequence>
<protein>
    <submittedName>
        <fullName evidence="2">Uncharacterized protein</fullName>
    </submittedName>
</protein>
<feature type="region of interest" description="Disordered" evidence="1">
    <location>
        <begin position="1"/>
        <end position="49"/>
    </location>
</feature>
<reference evidence="2 3" key="1">
    <citation type="submission" date="2024-01" db="EMBL/GenBank/DDBJ databases">
        <title>Genome assemblies of Stephania.</title>
        <authorList>
            <person name="Yang L."/>
        </authorList>
    </citation>
    <scope>NUCLEOTIDE SEQUENCE [LARGE SCALE GENOMIC DNA]</scope>
    <source>
        <strain evidence="2">JXDWG</strain>
        <tissue evidence="2">Leaf</tissue>
    </source>
</reference>
<accession>A0AAP0HEC7</accession>
<dbReference type="EMBL" id="JBBNAG010000013">
    <property type="protein sequence ID" value="KAK9083969.1"/>
    <property type="molecule type" value="Genomic_DNA"/>
</dbReference>
<evidence type="ECO:0000256" key="1">
    <source>
        <dbReference type="SAM" id="MobiDB-lite"/>
    </source>
</evidence>
<comment type="caution">
    <text evidence="2">The sequence shown here is derived from an EMBL/GenBank/DDBJ whole genome shotgun (WGS) entry which is preliminary data.</text>
</comment>
<organism evidence="2 3">
    <name type="scientific">Stephania cephalantha</name>
    <dbReference type="NCBI Taxonomy" id="152367"/>
    <lineage>
        <taxon>Eukaryota</taxon>
        <taxon>Viridiplantae</taxon>
        <taxon>Streptophyta</taxon>
        <taxon>Embryophyta</taxon>
        <taxon>Tracheophyta</taxon>
        <taxon>Spermatophyta</taxon>
        <taxon>Magnoliopsida</taxon>
        <taxon>Ranunculales</taxon>
        <taxon>Menispermaceae</taxon>
        <taxon>Menispermoideae</taxon>
        <taxon>Cissampelideae</taxon>
        <taxon>Stephania</taxon>
    </lineage>
</organism>
<dbReference type="AlphaFoldDB" id="A0AAP0HEC7"/>
<proteinExistence type="predicted"/>